<reference evidence="2" key="1">
    <citation type="submission" date="2020-05" db="EMBL/GenBank/DDBJ databases">
        <title>WGS assembly of Panicum virgatum.</title>
        <authorList>
            <person name="Lovell J.T."/>
            <person name="Jenkins J."/>
            <person name="Shu S."/>
            <person name="Juenger T.E."/>
            <person name="Schmutz J."/>
        </authorList>
    </citation>
    <scope>NUCLEOTIDE SEQUENCE</scope>
    <source>
        <strain evidence="2">AP13</strain>
    </source>
</reference>
<dbReference type="AlphaFoldDB" id="A0A8T0QGG5"/>
<gene>
    <name evidence="2" type="ORF">PVAP13_7KG203910</name>
</gene>
<feature type="region of interest" description="Disordered" evidence="1">
    <location>
        <begin position="138"/>
        <end position="196"/>
    </location>
</feature>
<evidence type="ECO:0000313" key="2">
    <source>
        <dbReference type="EMBL" id="KAG2572823.1"/>
    </source>
</evidence>
<proteinExistence type="predicted"/>
<evidence type="ECO:0000256" key="1">
    <source>
        <dbReference type="SAM" id="MobiDB-lite"/>
    </source>
</evidence>
<accession>A0A8T0QGG5</accession>
<keyword evidence="3" id="KW-1185">Reference proteome</keyword>
<organism evidence="2 3">
    <name type="scientific">Panicum virgatum</name>
    <name type="common">Blackwell switchgrass</name>
    <dbReference type="NCBI Taxonomy" id="38727"/>
    <lineage>
        <taxon>Eukaryota</taxon>
        <taxon>Viridiplantae</taxon>
        <taxon>Streptophyta</taxon>
        <taxon>Embryophyta</taxon>
        <taxon>Tracheophyta</taxon>
        <taxon>Spermatophyta</taxon>
        <taxon>Magnoliopsida</taxon>
        <taxon>Liliopsida</taxon>
        <taxon>Poales</taxon>
        <taxon>Poaceae</taxon>
        <taxon>PACMAD clade</taxon>
        <taxon>Panicoideae</taxon>
        <taxon>Panicodae</taxon>
        <taxon>Paniceae</taxon>
        <taxon>Panicinae</taxon>
        <taxon>Panicum</taxon>
        <taxon>Panicum sect. Hiantes</taxon>
    </lineage>
</organism>
<comment type="caution">
    <text evidence="2">The sequence shown here is derived from an EMBL/GenBank/DDBJ whole genome shotgun (WGS) entry which is preliminary data.</text>
</comment>
<name>A0A8T0QGG5_PANVG</name>
<dbReference type="EMBL" id="CM029049">
    <property type="protein sequence ID" value="KAG2572823.1"/>
    <property type="molecule type" value="Genomic_DNA"/>
</dbReference>
<evidence type="ECO:0000313" key="3">
    <source>
        <dbReference type="Proteomes" id="UP000823388"/>
    </source>
</evidence>
<feature type="compositionally biased region" description="Low complexity" evidence="1">
    <location>
        <begin position="42"/>
        <end position="69"/>
    </location>
</feature>
<dbReference type="Proteomes" id="UP000823388">
    <property type="component" value="Chromosome 7K"/>
</dbReference>
<feature type="region of interest" description="Disordered" evidence="1">
    <location>
        <begin position="42"/>
        <end position="94"/>
    </location>
</feature>
<protein>
    <submittedName>
        <fullName evidence="2">Uncharacterized protein</fullName>
    </submittedName>
</protein>
<sequence length="280" mass="30223">MPGPFPAEIRAAPLSSPLPPLPPFLLPPVSLIVFFFPATHSGGSSTSSGSARVSSAASTTARARASLSPSRERDPWRPPYASSPASTPPRPRRPAKVQLDLLGLHLCSAAAARSAGSRSGLPLHLLVPAHPVLTLLRHPPPRARSVGASPWPDHTASAAPSPPPRQSRWARRSSPSPPPSSGGLPLNKSDLNHRRSGLASRSPWCARRKLQQAGEWGTEFELLDSACFYITFFFPLDSFLRWNLLLLQIWCGGDDCREEVYTMFVCLDCSKACTLLIKSS</sequence>